<name>A0AAU7SZB4_9GAMM</name>
<dbReference type="Pfam" id="PF00970">
    <property type="entry name" value="FAD_binding_6"/>
    <property type="match status" value="1"/>
</dbReference>
<dbReference type="Pfam" id="PF00111">
    <property type="entry name" value="Fer2"/>
    <property type="match status" value="1"/>
</dbReference>
<gene>
    <name evidence="3" type="ORF">ABJ384_05250</name>
</gene>
<dbReference type="RefSeq" id="WP_349929315.1">
    <property type="nucleotide sequence ID" value="NZ_CP157981.1"/>
</dbReference>
<dbReference type="InterPro" id="IPR001041">
    <property type="entry name" value="2Fe-2S_ferredoxin-type"/>
</dbReference>
<evidence type="ECO:0000259" key="2">
    <source>
        <dbReference type="PROSITE" id="PS51384"/>
    </source>
</evidence>
<dbReference type="PROSITE" id="PS51085">
    <property type="entry name" value="2FE2S_FER_2"/>
    <property type="match status" value="1"/>
</dbReference>
<feature type="domain" description="2Fe-2S ferredoxin-type" evidence="1">
    <location>
        <begin position="2"/>
        <end position="91"/>
    </location>
</feature>
<dbReference type="GO" id="GO:0016491">
    <property type="term" value="F:oxidoreductase activity"/>
    <property type="evidence" value="ECO:0007669"/>
    <property type="project" value="InterPro"/>
</dbReference>
<dbReference type="PROSITE" id="PS00197">
    <property type="entry name" value="2FE2S_FER_1"/>
    <property type="match status" value="1"/>
</dbReference>
<dbReference type="InterPro" id="IPR006058">
    <property type="entry name" value="2Fe2S_fd_BS"/>
</dbReference>
<dbReference type="InterPro" id="IPR012675">
    <property type="entry name" value="Beta-grasp_dom_sf"/>
</dbReference>
<dbReference type="InterPro" id="IPR008333">
    <property type="entry name" value="Cbr1-like_FAD-bd_dom"/>
</dbReference>
<dbReference type="InterPro" id="IPR036010">
    <property type="entry name" value="2Fe-2S_ferredoxin-like_sf"/>
</dbReference>
<dbReference type="CDD" id="cd00207">
    <property type="entry name" value="fer2"/>
    <property type="match status" value="1"/>
</dbReference>
<dbReference type="GO" id="GO:0051537">
    <property type="term" value="F:2 iron, 2 sulfur cluster binding"/>
    <property type="evidence" value="ECO:0007669"/>
    <property type="project" value="InterPro"/>
</dbReference>
<evidence type="ECO:0000313" key="3">
    <source>
        <dbReference type="EMBL" id="XBU16573.1"/>
    </source>
</evidence>
<organism evidence="3">
    <name type="scientific">Acinetobacter sp. A1-4-2</name>
    <dbReference type="NCBI Taxonomy" id="3156489"/>
    <lineage>
        <taxon>Bacteria</taxon>
        <taxon>Pseudomonadati</taxon>
        <taxon>Pseudomonadota</taxon>
        <taxon>Gammaproteobacteria</taxon>
        <taxon>Moraxellales</taxon>
        <taxon>Moraxellaceae</taxon>
        <taxon>Acinetobacter</taxon>
    </lineage>
</organism>
<dbReference type="PANTHER" id="PTHR47354">
    <property type="entry name" value="NADH OXIDOREDUCTASE HCR"/>
    <property type="match status" value="1"/>
</dbReference>
<evidence type="ECO:0000259" key="1">
    <source>
        <dbReference type="PROSITE" id="PS51085"/>
    </source>
</evidence>
<dbReference type="PRINTS" id="PR00410">
    <property type="entry name" value="PHEHYDRXLASE"/>
</dbReference>
<dbReference type="InterPro" id="IPR001433">
    <property type="entry name" value="OxRdtase_FAD/NAD-bd"/>
</dbReference>
<dbReference type="InterPro" id="IPR017938">
    <property type="entry name" value="Riboflavin_synthase-like_b-brl"/>
</dbReference>
<dbReference type="PANTHER" id="PTHR47354:SF5">
    <property type="entry name" value="PROTEIN RFBI"/>
    <property type="match status" value="1"/>
</dbReference>
<dbReference type="PROSITE" id="PS51384">
    <property type="entry name" value="FAD_FR"/>
    <property type="match status" value="1"/>
</dbReference>
<dbReference type="CDD" id="cd06190">
    <property type="entry name" value="T4MO_e_transfer_like"/>
    <property type="match status" value="1"/>
</dbReference>
<protein>
    <submittedName>
        <fullName evidence="3">2Fe-2S iron-sulfur cluster-binding protein</fullName>
    </submittedName>
</protein>
<dbReference type="EMBL" id="CP157981">
    <property type="protein sequence ID" value="XBU16573.1"/>
    <property type="molecule type" value="Genomic_DNA"/>
</dbReference>
<accession>A0AAU7SZB4</accession>
<dbReference type="Pfam" id="PF00175">
    <property type="entry name" value="NAD_binding_1"/>
    <property type="match status" value="1"/>
</dbReference>
<proteinExistence type="predicted"/>
<dbReference type="Gene3D" id="2.40.30.10">
    <property type="entry name" value="Translation factors"/>
    <property type="match status" value="1"/>
</dbReference>
<reference evidence="3" key="1">
    <citation type="submission" date="2024-06" db="EMBL/GenBank/DDBJ databases">
        <authorList>
            <person name="Song Z."/>
        </authorList>
    </citation>
    <scope>NUCLEOTIDE SEQUENCE</scope>
    <source>
        <strain evidence="3">A1-4-2</strain>
    </source>
</reference>
<dbReference type="Gene3D" id="3.10.20.30">
    <property type="match status" value="1"/>
</dbReference>
<sequence>MYKIQIEGQGQFQCAADDVLLRGGLREGLGLPYECNAGGCGTCKIEVLSGEVENLWEDAPGLSDRDKRKRRVLACQCRPKSDCVIKVRLDEQCTPKILPKQQAVKLKHVQPITHDILEIHLQSDEPAQFIPGQYALLWVNQELLRAYSMSNLPNDEGLWVFQIRRVPDGKMTNLLFDEQQRQHAVIQIDGPYGLAHLQEQPRPIVCVAGGSGLAPMLAIARGVAVNPHLQHHKVWFFHGGREQRDLLTENQLRDWTELGERLNYVPATSSELIDGIRSGFIHDVINDVLGEQLLEHEIYCAGPPPMVKSIEQMAHQAGIPQQQIHFDRFF</sequence>
<dbReference type="SUPFAM" id="SSF63380">
    <property type="entry name" value="Riboflavin synthase domain-like"/>
    <property type="match status" value="1"/>
</dbReference>
<dbReference type="SUPFAM" id="SSF54292">
    <property type="entry name" value="2Fe-2S ferredoxin-like"/>
    <property type="match status" value="1"/>
</dbReference>
<dbReference type="AlphaFoldDB" id="A0AAU7SZB4"/>
<feature type="domain" description="FAD-binding FR-type" evidence="2">
    <location>
        <begin position="99"/>
        <end position="198"/>
    </location>
</feature>
<dbReference type="InterPro" id="IPR017927">
    <property type="entry name" value="FAD-bd_FR_type"/>
</dbReference>
<dbReference type="SUPFAM" id="SSF52343">
    <property type="entry name" value="Ferredoxin reductase-like, C-terminal NADP-linked domain"/>
    <property type="match status" value="1"/>
</dbReference>
<dbReference type="InterPro" id="IPR050415">
    <property type="entry name" value="MRET"/>
</dbReference>
<dbReference type="Gene3D" id="3.40.50.80">
    <property type="entry name" value="Nucleotide-binding domain of ferredoxin-NADP reductase (FNR) module"/>
    <property type="match status" value="1"/>
</dbReference>
<dbReference type="InterPro" id="IPR039261">
    <property type="entry name" value="FNR_nucleotide-bd"/>
</dbReference>